<evidence type="ECO:0000256" key="3">
    <source>
        <dbReference type="ARBA" id="ARBA00023242"/>
    </source>
</evidence>
<proteinExistence type="inferred from homology"/>
<accession>A0ABR0V1X3</accession>
<sequence>MEGAEGNREKFKFPARMNGFSSDLLRKFTKKSSDYPNGNEEEEEEDEEIELSLGLSMNGRFGVDPARKKLKRSSSVANLVFTVGAVENETIHHARGMEFDVYAPLARTRSLPTETEEEWRRRKELQSMRRMEARRKRMEKLKNLRVVKDKENCFQKDVKNGLHEVVVNGSAINGQRLENAILHGFENGDVSSSPQGSIESLRSGSSGVSDPVEGSVDELVLYRAPDRDSKGAGKLLKNAMLDMPYVSTKGNGPNGRKIEGFLYRYKKGEEVRIVCVCHGMFLTPKEFVEHGGGGDVEQPLKHIVVNPFPLL</sequence>
<dbReference type="Pfam" id="PF16135">
    <property type="entry name" value="TDBD"/>
    <property type="match status" value="1"/>
</dbReference>
<evidence type="ECO:0000256" key="2">
    <source>
        <dbReference type="ARBA" id="ARBA00006081"/>
    </source>
</evidence>
<name>A0ABR0V1X3_REHGL</name>
<feature type="domain" description="Tify" evidence="7">
    <location>
        <begin position="272"/>
        <end position="304"/>
    </location>
</feature>
<dbReference type="Pfam" id="PF16136">
    <property type="entry name" value="NLS_NINJA_AFP"/>
    <property type="match status" value="1"/>
</dbReference>
<evidence type="ECO:0000313" key="9">
    <source>
        <dbReference type="Proteomes" id="UP001318860"/>
    </source>
</evidence>
<keyword evidence="3 4" id="KW-0539">Nucleus</keyword>
<comment type="function">
    <text evidence="4">Acts as a negative regulator of abscisic acid (ABA) response.</text>
</comment>
<comment type="caution">
    <text evidence="8">The sequence shown here is derived from an EMBL/GenBank/DDBJ whole genome shotgun (WGS) entry which is preliminary data.</text>
</comment>
<evidence type="ECO:0000259" key="6">
    <source>
        <dbReference type="Pfam" id="PF07897"/>
    </source>
</evidence>
<evidence type="ECO:0000256" key="4">
    <source>
        <dbReference type="RuleBase" id="RU369029"/>
    </source>
</evidence>
<gene>
    <name evidence="8" type="ORF">DH2020_037090</name>
</gene>
<comment type="subcellular location">
    <subcellularLocation>
        <location evidence="1 4">Nucleus</location>
    </subcellularLocation>
</comment>
<dbReference type="EMBL" id="JABTTQ020001664">
    <property type="protein sequence ID" value="KAK6129158.1"/>
    <property type="molecule type" value="Genomic_DNA"/>
</dbReference>
<feature type="domain" description="Ethylene-responsive binding factor-associated repression" evidence="6">
    <location>
        <begin position="44"/>
        <end position="78"/>
    </location>
</feature>
<dbReference type="Pfam" id="PF07897">
    <property type="entry name" value="EAR"/>
    <property type="match status" value="1"/>
</dbReference>
<dbReference type="InterPro" id="IPR012463">
    <property type="entry name" value="Ninja_motif"/>
</dbReference>
<reference evidence="8 9" key="1">
    <citation type="journal article" date="2021" name="Comput. Struct. Biotechnol. J.">
        <title>De novo genome assembly of the potent medicinal plant Rehmannia glutinosa using nanopore technology.</title>
        <authorList>
            <person name="Ma L."/>
            <person name="Dong C."/>
            <person name="Song C."/>
            <person name="Wang X."/>
            <person name="Zheng X."/>
            <person name="Niu Y."/>
            <person name="Chen S."/>
            <person name="Feng W."/>
        </authorList>
    </citation>
    <scope>NUCLEOTIDE SEQUENCE [LARGE SCALE GENOMIC DNA]</scope>
    <source>
        <strain evidence="8">DH-2019</strain>
    </source>
</reference>
<dbReference type="InterPro" id="IPR032310">
    <property type="entry name" value="NLS_NINJA_AFP-like"/>
</dbReference>
<feature type="compositionally biased region" description="Polar residues" evidence="5">
    <location>
        <begin position="189"/>
        <end position="208"/>
    </location>
</feature>
<dbReference type="PANTHER" id="PTHR31413:SF31">
    <property type="entry name" value="NINJA-FAMILY PROTEIN AFP3"/>
    <property type="match status" value="1"/>
</dbReference>
<feature type="region of interest" description="Disordered" evidence="5">
    <location>
        <begin position="188"/>
        <end position="210"/>
    </location>
</feature>
<evidence type="ECO:0000313" key="8">
    <source>
        <dbReference type="EMBL" id="KAK6129158.1"/>
    </source>
</evidence>
<dbReference type="Proteomes" id="UP001318860">
    <property type="component" value="Unassembled WGS sequence"/>
</dbReference>
<evidence type="ECO:0000256" key="5">
    <source>
        <dbReference type="SAM" id="MobiDB-lite"/>
    </source>
</evidence>
<comment type="similarity">
    <text evidence="2 4">Belongs to the Ninja family.</text>
</comment>
<evidence type="ECO:0000259" key="7">
    <source>
        <dbReference type="Pfam" id="PF16135"/>
    </source>
</evidence>
<organism evidence="8 9">
    <name type="scientific">Rehmannia glutinosa</name>
    <name type="common">Chinese foxglove</name>
    <dbReference type="NCBI Taxonomy" id="99300"/>
    <lineage>
        <taxon>Eukaryota</taxon>
        <taxon>Viridiplantae</taxon>
        <taxon>Streptophyta</taxon>
        <taxon>Embryophyta</taxon>
        <taxon>Tracheophyta</taxon>
        <taxon>Spermatophyta</taxon>
        <taxon>Magnoliopsida</taxon>
        <taxon>eudicotyledons</taxon>
        <taxon>Gunneridae</taxon>
        <taxon>Pentapetalae</taxon>
        <taxon>asterids</taxon>
        <taxon>lamiids</taxon>
        <taxon>Lamiales</taxon>
        <taxon>Orobanchaceae</taxon>
        <taxon>Rehmannieae</taxon>
        <taxon>Rehmannia</taxon>
    </lineage>
</organism>
<dbReference type="InterPro" id="IPR031307">
    <property type="entry name" value="Ninja_fam"/>
</dbReference>
<evidence type="ECO:0000256" key="1">
    <source>
        <dbReference type="ARBA" id="ARBA00004123"/>
    </source>
</evidence>
<dbReference type="InterPro" id="IPR032308">
    <property type="entry name" value="TDBD"/>
</dbReference>
<protein>
    <recommendedName>
        <fullName evidence="4">Ninja-family protein</fullName>
    </recommendedName>
    <alternativeName>
        <fullName evidence="4">ABI-binding protein</fullName>
    </alternativeName>
</protein>
<dbReference type="PANTHER" id="PTHR31413">
    <property type="entry name" value="AFP HOMOLOG 2"/>
    <property type="match status" value="1"/>
</dbReference>
<keyword evidence="9" id="KW-1185">Reference proteome</keyword>